<feature type="compositionally biased region" description="Polar residues" evidence="6">
    <location>
        <begin position="356"/>
        <end position="367"/>
    </location>
</feature>
<evidence type="ECO:0000256" key="5">
    <source>
        <dbReference type="ARBA" id="ARBA00023242"/>
    </source>
</evidence>
<dbReference type="Gene3D" id="4.10.280.10">
    <property type="entry name" value="Helix-loop-helix DNA-binding domain"/>
    <property type="match status" value="1"/>
</dbReference>
<dbReference type="SUPFAM" id="SSF47459">
    <property type="entry name" value="HLH, helix-loop-helix DNA-binding domain"/>
    <property type="match status" value="1"/>
</dbReference>
<feature type="compositionally biased region" description="Low complexity" evidence="6">
    <location>
        <begin position="28"/>
        <end position="43"/>
    </location>
</feature>
<evidence type="ECO:0000256" key="1">
    <source>
        <dbReference type="ARBA" id="ARBA00022473"/>
    </source>
</evidence>
<keyword evidence="5" id="KW-0539">Nucleus</keyword>
<dbReference type="GeneID" id="110147710"/>
<feature type="compositionally biased region" description="Low complexity" evidence="6">
    <location>
        <begin position="51"/>
        <end position="70"/>
    </location>
</feature>
<dbReference type="PANTHER" id="PTHR20937:SF17">
    <property type="entry name" value="MESODERM POSTERIOR PROTEIN 2"/>
    <property type="match status" value="1"/>
</dbReference>
<feature type="region of interest" description="Disordered" evidence="6">
    <location>
        <begin position="27"/>
        <end position="91"/>
    </location>
</feature>
<protein>
    <submittedName>
        <fullName evidence="9">Mesoderm posterior protein 2</fullName>
    </submittedName>
</protein>
<evidence type="ECO:0000256" key="2">
    <source>
        <dbReference type="ARBA" id="ARBA00023015"/>
    </source>
</evidence>
<reference evidence="8" key="1">
    <citation type="journal article" date="2022" name="J. Hered.">
        <title>A De Novo Chromosome-Level Genome Assembly of the White-Tailed Deer, Odocoileus Virginianus.</title>
        <authorList>
            <person name="London E.W."/>
            <person name="Roca A.L."/>
            <person name="Novakofski J.E."/>
            <person name="Mateus-Pinilla N.E."/>
        </authorList>
    </citation>
    <scope>NUCLEOTIDE SEQUENCE [LARGE SCALE GENOMIC DNA]</scope>
</reference>
<dbReference type="InterPro" id="IPR040259">
    <property type="entry name" value="Mesogenin/MesP"/>
</dbReference>
<feature type="region of interest" description="Disordered" evidence="6">
    <location>
        <begin position="341"/>
        <end position="372"/>
    </location>
</feature>
<proteinExistence type="predicted"/>
<dbReference type="PROSITE" id="PS50888">
    <property type="entry name" value="BHLH"/>
    <property type="match status" value="1"/>
</dbReference>
<keyword evidence="3" id="KW-0238">DNA-binding</keyword>
<dbReference type="SMART" id="SM00353">
    <property type="entry name" value="HLH"/>
    <property type="match status" value="1"/>
</dbReference>
<gene>
    <name evidence="9" type="primary">MESP2</name>
</gene>
<dbReference type="RefSeq" id="XP_070333625.1">
    <property type="nucleotide sequence ID" value="XM_070477524.1"/>
</dbReference>
<evidence type="ECO:0000256" key="6">
    <source>
        <dbReference type="SAM" id="MobiDB-lite"/>
    </source>
</evidence>
<evidence type="ECO:0000256" key="3">
    <source>
        <dbReference type="ARBA" id="ARBA00023125"/>
    </source>
</evidence>
<keyword evidence="4" id="KW-0804">Transcription</keyword>
<sequence>MAQSPPLQSLLGHDHWIFPQAWGWVGHSDSTSPASSSSDSSGSCPCDRARGPSQPAPAARSAAETASTAPNRARTRPAGGQRQSASEREKLRMRTLARALHELRRFLPPSVAPAGQSLTKIETLRLAIRYIGHLSAVLGLSEESLQRRRRQRSDAAPSQGCALCPDGGPAETQRQGCCSGSAAGAAVSWGSPPVCPEALAAPESLGSRVPDMGPWLTPPYCPGMQSPPQLSQGRAPDAPLWTPPQACCGTQTPPEPRNEPTPWTSPPASLELATVYQVRAQALATSLGVVPRLRLETEGGISVSPETCLLPETPPLLPRPACQRLQPQTQWGCWSHAAEVLPNSEDQGPGPALQLSDESPPQNSGLPLSSCPEFWQEDLEGTHLGMFY</sequence>
<dbReference type="CDD" id="cd18938">
    <property type="entry name" value="bHLH_TS_Mesp"/>
    <property type="match status" value="1"/>
</dbReference>
<dbReference type="PANTHER" id="PTHR20937">
    <property type="entry name" value="IP14615P"/>
    <property type="match status" value="1"/>
</dbReference>
<keyword evidence="1" id="KW-0217">Developmental protein</keyword>
<evidence type="ECO:0000259" key="7">
    <source>
        <dbReference type="PROSITE" id="PS50888"/>
    </source>
</evidence>
<feature type="domain" description="BHLH" evidence="7">
    <location>
        <begin position="80"/>
        <end position="134"/>
    </location>
</feature>
<evidence type="ECO:0000256" key="4">
    <source>
        <dbReference type="ARBA" id="ARBA00023163"/>
    </source>
</evidence>
<evidence type="ECO:0000313" key="9">
    <source>
        <dbReference type="RefSeq" id="XP_070333625.1"/>
    </source>
</evidence>
<dbReference type="Pfam" id="PF00010">
    <property type="entry name" value="HLH"/>
    <property type="match status" value="1"/>
</dbReference>
<keyword evidence="2" id="KW-0805">Transcription regulation</keyword>
<dbReference type="InterPro" id="IPR036638">
    <property type="entry name" value="HLH_DNA-bd_sf"/>
</dbReference>
<dbReference type="Proteomes" id="UP001652640">
    <property type="component" value="Chromosome 16"/>
</dbReference>
<evidence type="ECO:0000313" key="8">
    <source>
        <dbReference type="Proteomes" id="UP001652640"/>
    </source>
</evidence>
<dbReference type="InterPro" id="IPR011598">
    <property type="entry name" value="bHLH_dom"/>
</dbReference>
<name>A0ABM4J0M7_ODOVR</name>
<organism evidence="8 9">
    <name type="scientific">Odocoileus virginianus</name>
    <name type="common">White-tailed deer</name>
    <dbReference type="NCBI Taxonomy" id="9874"/>
    <lineage>
        <taxon>Eukaryota</taxon>
        <taxon>Metazoa</taxon>
        <taxon>Chordata</taxon>
        <taxon>Craniata</taxon>
        <taxon>Vertebrata</taxon>
        <taxon>Euteleostomi</taxon>
        <taxon>Mammalia</taxon>
        <taxon>Eutheria</taxon>
        <taxon>Laurasiatheria</taxon>
        <taxon>Artiodactyla</taxon>
        <taxon>Ruminantia</taxon>
        <taxon>Pecora</taxon>
        <taxon>Cervidae</taxon>
        <taxon>Odocoileinae</taxon>
        <taxon>Odocoileus</taxon>
    </lineage>
</organism>
<keyword evidence="8" id="KW-1185">Reference proteome</keyword>
<accession>A0ABM4J0M7</accession>
<reference evidence="9" key="2">
    <citation type="submission" date="2025-08" db="UniProtKB">
        <authorList>
            <consortium name="RefSeq"/>
        </authorList>
    </citation>
    <scope>IDENTIFICATION</scope>
    <source>
        <tissue evidence="9">Tongue muscle</tissue>
    </source>
</reference>